<comment type="subcellular location">
    <subcellularLocation>
        <location evidence="10">Cell inner membrane</location>
        <topology evidence="10">Multi-pass membrane protein</topology>
    </subcellularLocation>
    <subcellularLocation>
        <location evidence="1">Cell membrane</location>
        <topology evidence="1">Multi-pass membrane protein</topology>
    </subcellularLocation>
</comment>
<feature type="transmembrane region" description="Helical" evidence="10">
    <location>
        <begin position="73"/>
        <end position="97"/>
    </location>
</feature>
<keyword evidence="10" id="KW-0813">Transport</keyword>
<evidence type="ECO:0000256" key="7">
    <source>
        <dbReference type="ARBA" id="ARBA00023136"/>
    </source>
</evidence>
<feature type="transmembrane region" description="Helical" evidence="10">
    <location>
        <begin position="409"/>
        <end position="430"/>
    </location>
</feature>
<comment type="function">
    <text evidence="8 10">Involved in peptidoglycan biosynthesis. Transports lipid-linked peptidoglycan precursors from the inner to the outer leaflet of the cytoplasmic membrane.</text>
</comment>
<dbReference type="EMBL" id="CP002205">
    <property type="protein sequence ID" value="ADN08988.1"/>
    <property type="molecule type" value="Genomic_DNA"/>
</dbReference>
<comment type="pathway">
    <text evidence="10">Cell wall biogenesis; peptidoglycan biosynthesis.</text>
</comment>
<dbReference type="KEGG" id="sua:Saut_0939"/>
<organism evidence="11 12">
    <name type="scientific">Sulfurimonas autotrophica (strain ATCC BAA-671 / DSM 16294 / JCM 11897 / OK10)</name>
    <dbReference type="NCBI Taxonomy" id="563040"/>
    <lineage>
        <taxon>Bacteria</taxon>
        <taxon>Pseudomonadati</taxon>
        <taxon>Campylobacterota</taxon>
        <taxon>Epsilonproteobacteria</taxon>
        <taxon>Campylobacterales</taxon>
        <taxon>Sulfurimonadaceae</taxon>
        <taxon>Sulfurimonas</taxon>
    </lineage>
</organism>
<sequence length="468" mass="52089">MFKAIFTNSFGILTSRVLGFFRDLLTASALGANIYSDIFFIAFKLPNLFRRIFAEGAFTQVFIPAFTRSRHKAVFSINILLIFSSIILLITLLVNLVPGLFTKAIATGFNADTIALAAPYVAINFWYLPLIFFVTFLSAMLQYRHHFATSAFSTALLNLSLIGALYLSQDKSQSQIVYYLSFGVVIGGLLQLSVHCIAIYKLGLTKLLLGGLKYFKAKSASIKNETKKFRTNFFPAVWGNSTAQVSAFLDTFLASFLATGSISYLYYANRIFQLPLALFAIATSIALFPRIARYLKNNDETKAVANLQKAFWFLAFLLTLSTIGGIILSHEIIWLLFQRGAFDAHDTNNTSAVLQMYMLGLLPFGIQKLFVLWLYAKEMQAKAAKIATISLVVYITFALAFIAPFGVAGLALASTIGGFISLFFTLRVFGMQNFFAILRSKNLIYLAVSSFVLIALLLLLKEYLRAYI</sequence>
<dbReference type="PANTHER" id="PTHR47019">
    <property type="entry name" value="LIPID II FLIPPASE MURJ"/>
    <property type="match status" value="1"/>
</dbReference>
<keyword evidence="10" id="KW-0997">Cell inner membrane</keyword>
<dbReference type="InterPro" id="IPR051050">
    <property type="entry name" value="Lipid_II_flippase_MurJ/MviN"/>
</dbReference>
<evidence type="ECO:0000256" key="9">
    <source>
        <dbReference type="ARBA" id="ARBA00061532"/>
    </source>
</evidence>
<dbReference type="Pfam" id="PF03023">
    <property type="entry name" value="MurJ"/>
    <property type="match status" value="1"/>
</dbReference>
<accession>E0URP4</accession>
<feature type="transmembrane region" description="Helical" evidence="10">
    <location>
        <begin position="383"/>
        <end position="403"/>
    </location>
</feature>
<feature type="transmembrane region" description="Helical" evidence="10">
    <location>
        <begin position="179"/>
        <end position="200"/>
    </location>
</feature>
<gene>
    <name evidence="10" type="primary">murJ</name>
    <name evidence="11" type="ordered locus">Saut_0939</name>
</gene>
<keyword evidence="3 10" id="KW-0812">Transmembrane</keyword>
<name>E0URP4_SULAO</name>
<dbReference type="GO" id="GO:0015648">
    <property type="term" value="F:lipid-linked peptidoglycan transporter activity"/>
    <property type="evidence" value="ECO:0007669"/>
    <property type="project" value="UniProtKB-UniRule"/>
</dbReference>
<dbReference type="HOGENOM" id="CLU_006797_5_0_7"/>
<evidence type="ECO:0000256" key="8">
    <source>
        <dbReference type="ARBA" id="ARBA00060041"/>
    </source>
</evidence>
<comment type="similarity">
    <text evidence="9 10">Belongs to the MurJ/MviN family.</text>
</comment>
<dbReference type="Proteomes" id="UP000007803">
    <property type="component" value="Chromosome"/>
</dbReference>
<dbReference type="NCBIfam" id="TIGR01695">
    <property type="entry name" value="murJ_mviN"/>
    <property type="match status" value="1"/>
</dbReference>
<evidence type="ECO:0000256" key="3">
    <source>
        <dbReference type="ARBA" id="ARBA00022692"/>
    </source>
</evidence>
<dbReference type="RefSeq" id="WP_013326744.1">
    <property type="nucleotide sequence ID" value="NC_014506.1"/>
</dbReference>
<evidence type="ECO:0000256" key="1">
    <source>
        <dbReference type="ARBA" id="ARBA00004651"/>
    </source>
</evidence>
<dbReference type="AlphaFoldDB" id="E0URP4"/>
<dbReference type="HAMAP" id="MF_02078">
    <property type="entry name" value="MurJ_MviN"/>
    <property type="match status" value="1"/>
</dbReference>
<proteinExistence type="inferred from homology"/>
<dbReference type="STRING" id="563040.Saut_0939"/>
<dbReference type="OrthoDB" id="9786339at2"/>
<evidence type="ECO:0000256" key="4">
    <source>
        <dbReference type="ARBA" id="ARBA00022960"/>
    </source>
</evidence>
<evidence type="ECO:0000256" key="2">
    <source>
        <dbReference type="ARBA" id="ARBA00022475"/>
    </source>
</evidence>
<feature type="transmembrane region" description="Helical" evidence="10">
    <location>
        <begin position="357"/>
        <end position="376"/>
    </location>
</feature>
<reference evidence="12" key="1">
    <citation type="journal article" date="2010" name="Stand. Genomic Sci.">
        <title>Complete genome sequence of Sulfurimonas autotrophica type strain (OK10).</title>
        <authorList>
            <person name="Sikorski J."/>
            <person name="Munk C."/>
            <person name="Lapidus A."/>
            <person name="Djao O."/>
            <person name="Lucas S."/>
            <person name="Glavina Del Rio T."/>
            <person name="Nolan M."/>
            <person name="Tice H."/>
            <person name="Han C."/>
            <person name="Cheng J."/>
            <person name="Tapia R."/>
            <person name="Goodwin L."/>
            <person name="Pitluck S."/>
            <person name="Liolios K."/>
            <person name="Ivanova N."/>
            <person name="Mavromatis K."/>
            <person name="Mikhailova N."/>
            <person name="Pati A."/>
            <person name="Sims D."/>
            <person name="Meincke L."/>
            <person name="Brettin T."/>
            <person name="Detter J."/>
            <person name="Chen A."/>
            <person name="Palaniappan K."/>
            <person name="Land M."/>
            <person name="Hauser L."/>
            <person name="Chang Y."/>
            <person name="Jeffries C."/>
            <person name="Rohde M."/>
            <person name="Lang E."/>
            <person name="Spring S."/>
            <person name="Goker M."/>
            <person name="Woyke T."/>
            <person name="Bristow J."/>
            <person name="Eisen J."/>
            <person name="Markowitz V."/>
            <person name="Hugenholtz P."/>
            <person name="Kyrpides N."/>
            <person name="Klenk H."/>
        </authorList>
    </citation>
    <scope>NUCLEOTIDE SEQUENCE [LARGE SCALE GENOMIC DNA]</scope>
    <source>
        <strain evidence="12">ATCC BAA-671 / DSM 16294 / JCM 11897 / OK10</strain>
    </source>
</reference>
<dbReference type="PRINTS" id="PR01806">
    <property type="entry name" value="VIRFACTRMVIN"/>
</dbReference>
<protein>
    <recommendedName>
        <fullName evidence="10">Probable lipid II flippase MurJ</fullName>
    </recommendedName>
</protein>
<dbReference type="eggNOG" id="COG0728">
    <property type="taxonomic scope" value="Bacteria"/>
</dbReference>
<dbReference type="UniPathway" id="UPA00219"/>
<keyword evidence="6 10" id="KW-1133">Transmembrane helix</keyword>
<dbReference type="GO" id="GO:0009252">
    <property type="term" value="P:peptidoglycan biosynthetic process"/>
    <property type="evidence" value="ECO:0007669"/>
    <property type="project" value="UniProtKB-UniRule"/>
</dbReference>
<evidence type="ECO:0000256" key="10">
    <source>
        <dbReference type="HAMAP-Rule" id="MF_02078"/>
    </source>
</evidence>
<keyword evidence="7 10" id="KW-0472">Membrane</keyword>
<feature type="transmembrane region" description="Helical" evidence="10">
    <location>
        <begin position="272"/>
        <end position="289"/>
    </location>
</feature>
<feature type="transmembrane region" description="Helical" evidence="10">
    <location>
        <begin position="147"/>
        <end position="167"/>
    </location>
</feature>
<keyword evidence="2 10" id="KW-1003">Cell membrane</keyword>
<dbReference type="GO" id="GO:0034204">
    <property type="term" value="P:lipid translocation"/>
    <property type="evidence" value="ECO:0007669"/>
    <property type="project" value="TreeGrafter"/>
</dbReference>
<evidence type="ECO:0000313" key="11">
    <source>
        <dbReference type="EMBL" id="ADN08988.1"/>
    </source>
</evidence>
<evidence type="ECO:0000256" key="5">
    <source>
        <dbReference type="ARBA" id="ARBA00022984"/>
    </source>
</evidence>
<feature type="transmembrane region" description="Helical" evidence="10">
    <location>
        <begin position="24"/>
        <end position="43"/>
    </location>
</feature>
<comment type="caution">
    <text evidence="10">Lacks conserved residue(s) required for the propagation of feature annotation.</text>
</comment>
<keyword evidence="10" id="KW-0961">Cell wall biogenesis/degradation</keyword>
<evidence type="ECO:0000256" key="6">
    <source>
        <dbReference type="ARBA" id="ARBA00022989"/>
    </source>
</evidence>
<dbReference type="InterPro" id="IPR004268">
    <property type="entry name" value="MurJ"/>
</dbReference>
<keyword evidence="5 10" id="KW-0573">Peptidoglycan synthesis</keyword>
<dbReference type="GO" id="GO:0008360">
    <property type="term" value="P:regulation of cell shape"/>
    <property type="evidence" value="ECO:0007669"/>
    <property type="project" value="UniProtKB-KW"/>
</dbReference>
<evidence type="ECO:0000313" key="12">
    <source>
        <dbReference type="Proteomes" id="UP000007803"/>
    </source>
</evidence>
<feature type="transmembrane region" description="Helical" evidence="10">
    <location>
        <begin position="117"/>
        <end position="140"/>
    </location>
</feature>
<feature type="transmembrane region" description="Helical" evidence="10">
    <location>
        <begin position="442"/>
        <end position="460"/>
    </location>
</feature>
<keyword evidence="12" id="KW-1185">Reference proteome</keyword>
<dbReference type="GO" id="GO:0005886">
    <property type="term" value="C:plasma membrane"/>
    <property type="evidence" value="ECO:0007669"/>
    <property type="project" value="UniProtKB-SubCell"/>
</dbReference>
<dbReference type="PANTHER" id="PTHR47019:SF1">
    <property type="entry name" value="LIPID II FLIPPASE MURJ"/>
    <property type="match status" value="1"/>
</dbReference>
<dbReference type="CDD" id="cd13123">
    <property type="entry name" value="MATE_MurJ_like"/>
    <property type="match status" value="1"/>
</dbReference>
<keyword evidence="4 10" id="KW-0133">Cell shape</keyword>
<feature type="transmembrane region" description="Helical" evidence="10">
    <location>
        <begin position="310"/>
        <end position="337"/>
    </location>
</feature>
<dbReference type="GO" id="GO:0071555">
    <property type="term" value="P:cell wall organization"/>
    <property type="evidence" value="ECO:0007669"/>
    <property type="project" value="UniProtKB-KW"/>
</dbReference>